<accession>A0AC61NLX7</accession>
<name>A0AC61NLX7_9BACT</name>
<protein>
    <submittedName>
        <fullName evidence="1">Uncharacterized protein</fullName>
    </submittedName>
</protein>
<sequence length="518" mass="56648">MYRKLSLITLLALALFGCESNWAPSLSGKYPISTVSKALPMTDLDRLSLSKKTVVSNVSEAVAAISAATDDERIVFAPGVYKDLKMVVTASGLIDKPIIIESEVPGQAIISGDCSVELRGEHIVLKGFYFKNVNRTGTKWKVKGPGLIAIYGSYNRVTECVMDAINDVKSAYLTTSLTTAGDVPQYCRIDHCSFLNKTSRDQVINLNNTFKTTKTGPSGPAMYHRVDHCYFENPYKKKGNAGGGIRIGFWRKDFGRCLVDSNLFVRQNSEPEIITSKSKENVYYANTFEDCDGTMNLRHGDNQVLLQNFFTGSSTVEAGGAFIWGSGHLIAGNYFDLNKTLASRGNAALYLNSGAKASTHALAYSLTIANNFFVNNGGYAVDLQAFKSRRQPWCIKNSLKYRDPYNLSFSGNIFYHNSKTYSFFHTDTPSSSFGSFHGDLLYGTAALGVTPRTGMSVSKTETPTYDATRGIYVAPSGYTPAPLVYKSIKGIHLDLSVLASQGVVGKPLTKLETGATWF</sequence>
<keyword evidence="2" id="KW-1185">Reference proteome</keyword>
<proteinExistence type="predicted"/>
<organism evidence="1 2">
    <name type="scientific">Halosquirtibacter laminarini</name>
    <dbReference type="NCBI Taxonomy" id="3374600"/>
    <lineage>
        <taxon>Bacteria</taxon>
        <taxon>Pseudomonadati</taxon>
        <taxon>Bacteroidota</taxon>
        <taxon>Bacteroidia</taxon>
        <taxon>Marinilabiliales</taxon>
        <taxon>Prolixibacteraceae</taxon>
        <taxon>Halosquirtibacter</taxon>
    </lineage>
</organism>
<gene>
    <name evidence="1" type="ORF">K4L44_05085</name>
</gene>
<reference evidence="1" key="1">
    <citation type="submission" date="2021-08" db="EMBL/GenBank/DDBJ databases">
        <title>Novel anaerobic bacterium isolated from sea squirt in East Sea, Republic of Korea.</title>
        <authorList>
            <person name="Nguyen T.H."/>
            <person name="Li Z."/>
            <person name="Lee Y.-J."/>
            <person name="Ko J."/>
            <person name="Kim S.-G."/>
        </authorList>
    </citation>
    <scope>NUCLEOTIDE SEQUENCE</scope>
    <source>
        <strain evidence="1">KCTC 25031</strain>
    </source>
</reference>
<evidence type="ECO:0000313" key="1">
    <source>
        <dbReference type="EMBL" id="QZE15211.1"/>
    </source>
</evidence>
<evidence type="ECO:0000313" key="2">
    <source>
        <dbReference type="Proteomes" id="UP000826212"/>
    </source>
</evidence>
<dbReference type="Proteomes" id="UP000826212">
    <property type="component" value="Chromosome"/>
</dbReference>
<dbReference type="EMBL" id="CP081303">
    <property type="protein sequence ID" value="QZE15211.1"/>
    <property type="molecule type" value="Genomic_DNA"/>
</dbReference>